<gene>
    <name evidence="2" type="ORF">SI7747_05005738</name>
</gene>
<evidence type="ECO:0000313" key="2">
    <source>
        <dbReference type="EMBL" id="CAA2619569.1"/>
    </source>
</evidence>
<dbReference type="AlphaFoldDB" id="A0A7I8IN76"/>
<feature type="region of interest" description="Disordered" evidence="1">
    <location>
        <begin position="23"/>
        <end position="63"/>
    </location>
</feature>
<organism evidence="2">
    <name type="scientific">Spirodela intermedia</name>
    <name type="common">Intermediate duckweed</name>
    <dbReference type="NCBI Taxonomy" id="51605"/>
    <lineage>
        <taxon>Eukaryota</taxon>
        <taxon>Viridiplantae</taxon>
        <taxon>Streptophyta</taxon>
        <taxon>Embryophyta</taxon>
        <taxon>Tracheophyta</taxon>
        <taxon>Spermatophyta</taxon>
        <taxon>Magnoliopsida</taxon>
        <taxon>Liliopsida</taxon>
        <taxon>Araceae</taxon>
        <taxon>Lemnoideae</taxon>
        <taxon>Spirodela</taxon>
    </lineage>
</organism>
<dbReference type="EMBL" id="LR743592">
    <property type="protein sequence ID" value="CAA2619569.1"/>
    <property type="molecule type" value="Genomic_DNA"/>
</dbReference>
<accession>A0A7I8IN76</accession>
<evidence type="ECO:0000313" key="3">
    <source>
        <dbReference type="Proteomes" id="UP001189122"/>
    </source>
</evidence>
<dbReference type="Proteomes" id="UP001189122">
    <property type="component" value="Unassembled WGS sequence"/>
</dbReference>
<dbReference type="EMBL" id="CACRZD030000005">
    <property type="protein sequence ID" value="CAA6659315.1"/>
    <property type="molecule type" value="Genomic_DNA"/>
</dbReference>
<proteinExistence type="predicted"/>
<reference evidence="2 3" key="1">
    <citation type="submission" date="2019-12" db="EMBL/GenBank/DDBJ databases">
        <authorList>
            <person name="Scholz U."/>
            <person name="Mascher M."/>
            <person name="Fiebig A."/>
        </authorList>
    </citation>
    <scope>NUCLEOTIDE SEQUENCE</scope>
</reference>
<sequence length="63" mass="6961">MLVGLPSEDDAWISKADLERLRPNLLEPLPSPLAKSSELSSFDPRRIDGEQDPSPSTQETLTI</sequence>
<keyword evidence="3" id="KW-1185">Reference proteome</keyword>
<feature type="compositionally biased region" description="Polar residues" evidence="1">
    <location>
        <begin position="53"/>
        <end position="63"/>
    </location>
</feature>
<protein>
    <submittedName>
        <fullName evidence="2">Uncharacterized protein</fullName>
    </submittedName>
</protein>
<name>A0A7I8IN76_SPIIN</name>
<evidence type="ECO:0000256" key="1">
    <source>
        <dbReference type="SAM" id="MobiDB-lite"/>
    </source>
</evidence>